<dbReference type="InterPro" id="IPR038174">
    <property type="entry name" value="Strep_pil_link_sf"/>
</dbReference>
<evidence type="ECO:0000259" key="4">
    <source>
        <dbReference type="Pfam" id="PF12892"/>
    </source>
</evidence>
<feature type="region of interest" description="Disordered" evidence="1">
    <location>
        <begin position="2392"/>
        <end position="2418"/>
    </location>
</feature>
<keyword evidence="2" id="KW-0472">Membrane</keyword>
<feature type="domain" description="DUF11" evidence="3">
    <location>
        <begin position="3520"/>
        <end position="3607"/>
    </location>
</feature>
<evidence type="ECO:0000259" key="5">
    <source>
        <dbReference type="Pfam" id="PF24547"/>
    </source>
</evidence>
<feature type="region of interest" description="Disordered" evidence="1">
    <location>
        <begin position="3621"/>
        <end position="3643"/>
    </location>
</feature>
<feature type="domain" description="DUF11" evidence="3">
    <location>
        <begin position="2715"/>
        <end position="2817"/>
    </location>
</feature>
<dbReference type="InterPro" id="IPR001434">
    <property type="entry name" value="OmcB-like_DUF11"/>
</dbReference>
<dbReference type="Pfam" id="PF12892">
    <property type="entry name" value="FctA"/>
    <property type="match status" value="10"/>
</dbReference>
<dbReference type="Proteomes" id="UP000186705">
    <property type="component" value="Unassembled WGS sequence"/>
</dbReference>
<dbReference type="NCBIfam" id="TIGR03786">
    <property type="entry name" value="strep_pil_rpt"/>
    <property type="match status" value="4"/>
</dbReference>
<feature type="domain" description="Streptococcal pilin isopeptide linkage" evidence="4">
    <location>
        <begin position="1475"/>
        <end position="1603"/>
    </location>
</feature>
<evidence type="ECO:0000256" key="1">
    <source>
        <dbReference type="SAM" id="MobiDB-lite"/>
    </source>
</evidence>
<dbReference type="OrthoDB" id="1758300at2"/>
<evidence type="ECO:0000313" key="7">
    <source>
        <dbReference type="Proteomes" id="UP000186705"/>
    </source>
</evidence>
<feature type="domain" description="DUF11" evidence="3">
    <location>
        <begin position="3256"/>
        <end position="3351"/>
    </location>
</feature>
<dbReference type="PANTHER" id="PTHR34819">
    <property type="entry name" value="LARGE CYSTEINE-RICH PERIPLASMIC PROTEIN OMCB"/>
    <property type="match status" value="1"/>
</dbReference>
<name>A0A1U7NM98_9FIRM</name>
<gene>
    <name evidence="6" type="ORF">BO225_07175</name>
</gene>
<dbReference type="Gene3D" id="2.60.40.1140">
    <property type="entry name" value="Collagen-binding surface protein Cna, B-type domain"/>
    <property type="match status" value="3"/>
</dbReference>
<reference evidence="6 7" key="1">
    <citation type="submission" date="2016-11" db="EMBL/GenBank/DDBJ databases">
        <title>Description of two novel members of the family Erysipelotrichaceae: Ileibacterium lipovorans gen. nov., sp. nov. and Dubosiella newyorkensis, gen. nov., sp. nov.</title>
        <authorList>
            <person name="Cox L.M."/>
            <person name="Sohn J."/>
            <person name="Tyrrell K.L."/>
            <person name="Citron D.M."/>
            <person name="Lawson P.A."/>
            <person name="Patel N.B."/>
            <person name="Iizumi T."/>
            <person name="Perez-Perez G.I."/>
            <person name="Goldstein E.J."/>
            <person name="Blaser M.J."/>
        </authorList>
    </citation>
    <scope>NUCLEOTIDE SEQUENCE [LARGE SCALE GENOMIC DNA]</scope>
    <source>
        <strain evidence="6 7">NYU-BL-A4</strain>
    </source>
</reference>
<dbReference type="InterPro" id="IPR055382">
    <property type="entry name" value="DUF7601"/>
</dbReference>
<evidence type="ECO:0000256" key="2">
    <source>
        <dbReference type="SAM" id="Phobius"/>
    </source>
</evidence>
<dbReference type="Gene3D" id="2.60.40.3050">
    <property type="match status" value="10"/>
</dbReference>
<feature type="region of interest" description="Disordered" evidence="1">
    <location>
        <begin position="3474"/>
        <end position="3493"/>
    </location>
</feature>
<dbReference type="GeneID" id="78275723"/>
<keyword evidence="7" id="KW-1185">Reference proteome</keyword>
<feature type="domain" description="Streptococcal pilin isopeptide linkage" evidence="4">
    <location>
        <begin position="1731"/>
        <end position="1857"/>
    </location>
</feature>
<protein>
    <recommendedName>
        <fullName evidence="8">Gram-positive cocci surface proteins LPxTG domain-containing protein</fullName>
    </recommendedName>
</protein>
<dbReference type="RefSeq" id="WP_143356791.1">
    <property type="nucleotide sequence ID" value="NZ_CAPDDE010000024.1"/>
</dbReference>
<feature type="domain" description="DUF11" evidence="3">
    <location>
        <begin position="3383"/>
        <end position="3489"/>
    </location>
</feature>
<dbReference type="InterPro" id="IPR013783">
    <property type="entry name" value="Ig-like_fold"/>
</dbReference>
<feature type="domain" description="DUF7601" evidence="5">
    <location>
        <begin position="918"/>
        <end position="1057"/>
    </location>
</feature>
<feature type="compositionally biased region" description="Polar residues" evidence="1">
    <location>
        <begin position="3628"/>
        <end position="3643"/>
    </location>
</feature>
<feature type="compositionally biased region" description="Polar residues" evidence="1">
    <location>
        <begin position="2392"/>
        <end position="2407"/>
    </location>
</feature>
<feature type="domain" description="Streptococcal pilin isopeptide linkage" evidence="4">
    <location>
        <begin position="1989"/>
        <end position="2113"/>
    </location>
</feature>
<feature type="domain" description="Streptococcal pilin isopeptide linkage" evidence="4">
    <location>
        <begin position="1205"/>
        <end position="1335"/>
    </location>
</feature>
<keyword evidence="2" id="KW-0812">Transmembrane</keyword>
<dbReference type="InterPro" id="IPR047589">
    <property type="entry name" value="DUF11_rpt"/>
</dbReference>
<feature type="transmembrane region" description="Helical" evidence="2">
    <location>
        <begin position="3650"/>
        <end position="3668"/>
    </location>
</feature>
<feature type="domain" description="DUF11" evidence="3">
    <location>
        <begin position="2578"/>
        <end position="2683"/>
    </location>
</feature>
<feature type="domain" description="DUF7601" evidence="5">
    <location>
        <begin position="744"/>
        <end position="835"/>
    </location>
</feature>
<dbReference type="STRING" id="1862672.BO225_07175"/>
<proteinExistence type="predicted"/>
<dbReference type="NCBIfam" id="TIGR01451">
    <property type="entry name" value="B_ant_repeat"/>
    <property type="match status" value="7"/>
</dbReference>
<feature type="domain" description="Streptococcal pilin isopeptide linkage" evidence="4">
    <location>
        <begin position="1612"/>
        <end position="1721"/>
    </location>
</feature>
<evidence type="ECO:0008006" key="8">
    <source>
        <dbReference type="Google" id="ProtNLM"/>
    </source>
</evidence>
<feature type="region of interest" description="Disordered" evidence="1">
    <location>
        <begin position="958"/>
        <end position="981"/>
    </location>
</feature>
<dbReference type="Pfam" id="PF01345">
    <property type="entry name" value="DUF11"/>
    <property type="match status" value="8"/>
</dbReference>
<feature type="domain" description="Streptococcal pilin isopeptide linkage" evidence="4">
    <location>
        <begin position="2377"/>
        <end position="2556"/>
    </location>
</feature>
<evidence type="ECO:0000259" key="3">
    <source>
        <dbReference type="Pfam" id="PF01345"/>
    </source>
</evidence>
<dbReference type="Pfam" id="PF24547">
    <property type="entry name" value="DUF7601"/>
    <property type="match status" value="3"/>
</dbReference>
<accession>A0A1U7NM98</accession>
<dbReference type="Gene3D" id="2.60.40.740">
    <property type="match status" value="1"/>
</dbReference>
<dbReference type="Gene3D" id="2.60.40.10">
    <property type="entry name" value="Immunoglobulins"/>
    <property type="match status" value="1"/>
</dbReference>
<dbReference type="PANTHER" id="PTHR34819:SF3">
    <property type="entry name" value="CELL SURFACE PROTEIN"/>
    <property type="match status" value="1"/>
</dbReference>
<sequence length="3675" mass="410528">MKKMNFLCTQKLWKKLLSMSLCVGMVGSQLLSGIPIQAEETKESSTYNLPEDTTINPNITIQHYYNFPAMVLGNVEDEYNNGKINYSTEESLGSKQGTDAYNKPENASDLQQYLSGGKSYEDQKPLVVWNTNLRKGQLPTNVDPNFSYGTKRSLDPKSRIKFSNPTDGTVKTQSVLYKMFADETVPFLLKPQMRYMNKLYNGTSENSYNQNYTLSEVWLRSNQTNKDSISRDDFTIIKAPRLKTDPLRHDPSKFVFTNNEKNANIENIQPDEHGVRYNVQGDKSNLTQATVLVTNDMVIRLVFEPTTGNQEVKDVDFFDYDITDGKVYASKDEAAKQKNEISREVADQKVANNQQVWVNTRSLGINTNSLNAEKDEAVGFFAFGNANAHTGLDQQLWNGNSLNKSNETNNRFGQSKWNTSVSWNGSNLQGATFGLATGMNADGTLQWAEGVNAPALFSTDPHVDPTGRTVYKANSAESFKLDFQRTGGTYTLQSVVSNQDATKRLDGLTQLPIVTAGIRSNKFWPMDLASSWGTVGHDIKFGEGSKTNYRLAVDPAQTDPNNQKLPTSDCGHDHNAYFGMTTTIPFVLQEGYCAPLRYFFYGDDDMFVFLNKMEKDEKGNYTKIAKSTKIADLGGVHTSMGTFVNLWDFIDGENKTFVEQRKDVNGEDETVYAYKVSGHKNEQGKNSQEKVTRAAQNAKTEENADHYQLAVYYLERGASGSSCYMRFSVPFQELDMEETAMNGQIMVEKEVKRSEAAGSVAPTDDRYEFQLNLEDPNGGSLNNKYAIEFYNVTKKADGTTEDTLINDSSLPKYIANGETFKLKDAQKALITGLPRLGPGETGTKNGGYKYDIQEIKKIDHSGNKTDLTSTNDISTTFLSGTIDEGLKQGEYQEGKQFANLIKGENYVKFINAEDPGILVLTKALATNSATTDEAFRFHVTLTPPEGRKLTKVPYILKRGTKSENPSAEPRKQETGEKEIGKDGTYTFDLKKDDELTLYNIPADTKYEVNEETLITEAGDLHFDVESINGNTALKSASGTIVANTTDNKKVTVDFVNTAKQIALVQIPVTKKMTGREFNGKETYRFKIAGQAGAPMPEKDTITLQNVSESGTATPIATSTLTGQFAPIEFDSTHINKDNTYTITEEAGNEENVEYSKAKYTVIVHVSQDAESGKLVATSTMTDESGKEAAIEFTNDYIQPINMALPIQKNLVGREIQAGDEFFFKIEDKEGNPKPVKELVARDIISIQSKTGTDQANFEFKELDRTDVGNYVFTISEAAGSIEQLLYDTHKAEVHMDISLMESDSGKQLKAEVYTMDGENKQPFSNNDPVLFTNTFQSIGQIEIPVSKTLQNTTFDGKTEYEFVLKGEGNAPMPANPVLTILGKEGTGTATNTFVIPLTEADVPKNESKDFVYTIQEKVGTDPNMRYETKLYTVKVHAQVKTNETTKKDEIVTEMVDTNPIEIINTKVDPITASIPIQKTLNGRTAQAEDLFTFHIRGDENSQSKIKSPSKLTIDLTKDTKGAFNIGEFTLKDVGKSYDFTIQEEKGDLERVDYDTSERKVRASVNLNADGKLQVDLHEVQMENGEEKLVPISSSQPLMITNTYHAIGKIEIPVKKKLVNKEFGTDIYRFEIQGEEGQPLPENKILEMAQETGKFEIPLDDTQVPVNTKRTYTYKIMEQAGNDPDMLYDTNIYTVNVQAENTNGTITSTIQEGTPPVVFTNTAVLPATTIIPIEKTIEGREVLASDNFTFRIRGNAQSRRFLPDKDEITISAQVVDGKLALSKARFEIGPFTKVDTGQSYTFLIDEIAGTEQGMNYDPQIHTITLTPKLEGSTITFDVKENETVVNEDAPVAFTNTYQPKGTLRIPVTKKLEGRTFTQGDRFLFEITGEKDAPMPTNPILSILPTSGNEVEATFAPITYTKIGDYTYTIKELSTGLSGMNYDPATYTVQVKVSQGNGTLVVEPTYSNPTTNVETISFTNTYKPEESYAIPVTKNMIGRPMEATDQFVFTLEAITPEAPMPEHEQVSVQGNGAHIVNTTFDPIIFDQSHAGKTFEYVVKEHRGSIEHIKYSSEEYVISIQVTYENGNLEATPTIYKQNKAEDNIVDSIQFTNTYQPSGTWRPTLFKQLLGASLQEDAYQFKMHVEKVDDPTIAFDRQAKNNADGTINFALIEFEQPGLYSVTIQEVEGKDETIQYALDPIEYMLEVKDENGTLRVEEKNREQDHVFTNDAGLRISKQLIPGTGQTLDETDINFEFPFELDLGTVLANQTLETKRLTSNTIEEETIQLDANGKVEFSLKHEETLIVYGLGQQATYTIEERTKDRWIDKYLHIDTIGSAKGTISNGIDAQVTFRNLKPSTDNAKIHGFKTMDPASDFFEMKGQEFQFKISAIGTETESQRSLENTEQTIQNEPSEQEEFEEEPLDESFHIYRSSLPIEETGNGSTPNEAQKKLKLPTRLKEIETMPAQDTPLPERTTTTNNAFGRFEFDAITYTKPGRYVYEIQEINNQISGMSYETTHYKAIVNVTQRSGTLHVDSIQYTDMNDQPLANDTIVFTNTYKNIDQKPQLSIEKEQSINFKNFTRDQETVETNDIVTYKLTIKNTGDAIAKNVIVSDHVPDGLILLEQSLVDATLDEEGNITWNIGDLAAQTSRTLTFQVQVPKVDQSNTWTNIAYVRSDEIDPEPSNKVTVETEPAKPNVSIHKYESVGQDIRYDGIDPLQVRPGDLVTYDLVVTNTGEEEAKNVIVNDTIEEGLLFVKAFNEGKYDEATRTLRWNVGTLPAKGGTKIVSFQIQVPIVEQDTRWPNTGSVQAEGEEPKQSNTVHIETIVKELNIEKFQAINNQEMTKQFQAVESGDLVTYTLKIHNPSLHTIENVFVKDVVPNGLELKQDTISDQGIYDPETKQILWNLGAIEAEETKQVSFSVEVPKVDQKTTWKNIATLVYEEEEPKDSNEVEVATDVPALTIFKDQKLESDPDFTTQRRTGKIGETLTYRLTVTNTGKAIAKNVVIEDTLPSDKKTHTLFLNYQEASDNGSYDKQTQTITWKIGDLKIGQSKTVTFTVKLPSVMEYTLWENGAQTHYDNNPNNPETGDPVDIPSNKVEVETDAPKVVLEKEHKLNEGDRHKELLHGKAQDIVTYYLKATNKSALPAHDVQIKDSIPTHENGDLQLVEIDPTYPYERSETGEIIWNIGTLEPNEEKEVWFKVKVPDIKEATRWENIASLSHPDEPEPFKTPPVEIEINTPNLEILKRQAKNGGSFTQSRLQAKAGDTITYEIDVENKGNLAVHNVVIEDIVPDGLSLVQDSISDQGQEKEGMITWKIANLNVKEKKTVSFQVKVPAVKEYTRWINVASAYDDEEPEPKKTPPVEVETFAPSLKIEKSQKRNEGNRTKDKLSVDEKDIVTYFIKVTSAGQADANDVVVSDTIPSGLILVEGSVSDDGVVENGTITWHLGTMKTGTERTVSFAIEVPAQDGLWKNIAQASESTRPDEPTPSNEVEIETPKEEPNITIEKLQAHNDGTPSKIRIKAHIDDTITYILRIQNRGKEEVRDLQVKDAIPQGLRFVPNSIDHDGTIENGIVRWKIDHLAPDESVDVSFKVKIPVVTQNSAWINTGVLLYQDQRVPTNEVTVSVEPGTPASSKNGTPTKPTSANTAAQTNHLAWTSLLILSLLGIGLLWKKRKDIL</sequence>
<comment type="caution">
    <text evidence="6">The sequence shown here is derived from an EMBL/GenBank/DDBJ whole genome shotgun (WGS) entry which is preliminary data.</text>
</comment>
<feature type="domain" description="Streptococcal pilin isopeptide linkage" evidence="4">
    <location>
        <begin position="1067"/>
        <end position="1196"/>
    </location>
</feature>
<organism evidence="6 7">
    <name type="scientific">Dubosiella newyorkensis</name>
    <dbReference type="NCBI Taxonomy" id="1862672"/>
    <lineage>
        <taxon>Bacteria</taxon>
        <taxon>Bacillati</taxon>
        <taxon>Bacillota</taxon>
        <taxon>Erysipelotrichia</taxon>
        <taxon>Erysipelotrichales</taxon>
        <taxon>Erysipelotrichaceae</taxon>
        <taxon>Dubosiella</taxon>
    </lineage>
</organism>
<keyword evidence="2" id="KW-1133">Transmembrane helix</keyword>
<feature type="domain" description="DUF11" evidence="3">
    <location>
        <begin position="2845"/>
        <end position="2952"/>
    </location>
</feature>
<dbReference type="Gene3D" id="2.60.40.1170">
    <property type="entry name" value="Mu homology domain, subdomain B"/>
    <property type="match status" value="2"/>
</dbReference>
<feature type="domain" description="DUF11" evidence="3">
    <location>
        <begin position="3126"/>
        <end position="3222"/>
    </location>
</feature>
<feature type="domain" description="Streptococcal pilin isopeptide linkage" evidence="4">
    <location>
        <begin position="2124"/>
        <end position="2227"/>
    </location>
</feature>
<feature type="domain" description="Streptococcal pilin isopeptide linkage" evidence="4">
    <location>
        <begin position="1864"/>
        <end position="1981"/>
    </location>
</feature>
<dbReference type="InterPro" id="IPR051172">
    <property type="entry name" value="Chlamydia_OmcB"/>
</dbReference>
<feature type="domain" description="DUF7601" evidence="5">
    <location>
        <begin position="2230"/>
        <end position="2351"/>
    </location>
</feature>
<dbReference type="InterPro" id="IPR022464">
    <property type="entry name" value="Strep_pil_isopept_link"/>
</dbReference>
<feature type="compositionally biased region" description="Basic and acidic residues" evidence="1">
    <location>
        <begin position="968"/>
        <end position="981"/>
    </location>
</feature>
<feature type="domain" description="Streptococcal pilin isopeptide linkage" evidence="4">
    <location>
        <begin position="1344"/>
        <end position="1438"/>
    </location>
</feature>
<dbReference type="EMBL" id="MPKA01000067">
    <property type="protein sequence ID" value="OLU46255.1"/>
    <property type="molecule type" value="Genomic_DNA"/>
</dbReference>
<evidence type="ECO:0000313" key="6">
    <source>
        <dbReference type="EMBL" id="OLU46255.1"/>
    </source>
</evidence>
<feature type="domain" description="DUF11" evidence="3">
    <location>
        <begin position="2975"/>
        <end position="3081"/>
    </location>
</feature>